<evidence type="ECO:0000313" key="2">
    <source>
        <dbReference type="Proteomes" id="UP000246303"/>
    </source>
</evidence>
<name>A0A2V3DNP6_9MICC</name>
<gene>
    <name evidence="1" type="ORF">CVS29_13635</name>
</gene>
<comment type="caution">
    <text evidence="1">The sequence shown here is derived from an EMBL/GenBank/DDBJ whole genome shotgun (WGS) entry which is preliminary data.</text>
</comment>
<dbReference type="AlphaFoldDB" id="A0A2V3DNP6"/>
<evidence type="ECO:0000313" key="1">
    <source>
        <dbReference type="EMBL" id="PXA64602.1"/>
    </source>
</evidence>
<protein>
    <submittedName>
        <fullName evidence="1">Uncharacterized protein</fullName>
    </submittedName>
</protein>
<dbReference type="RefSeq" id="WP_110106892.1">
    <property type="nucleotide sequence ID" value="NZ_JACBZZ010000001.1"/>
</dbReference>
<proteinExistence type="predicted"/>
<reference evidence="1 2" key="1">
    <citation type="submission" date="2018-05" db="EMBL/GenBank/DDBJ databases">
        <title>Genetic diversity of glacier-inhabiting Cryobacterium bacteria in China and description of Cryobacterium mengkeensis sp. nov. and Arthrobacter glacialis sp. nov.</title>
        <authorList>
            <person name="Liu Q."/>
            <person name="Xin Y.-H."/>
        </authorList>
    </citation>
    <scope>NUCLEOTIDE SEQUENCE [LARGE SCALE GENOMIC DNA]</scope>
    <source>
        <strain evidence="1 2">GP3</strain>
    </source>
</reference>
<accession>A0A2V3DNP6</accession>
<sequence>MSYDLAVYMPEALDLDALTAVVDESPGLRLEESVDTDLSGPQFLRLLRGKKAAYCSTLEGPFDVEVDDIPDEVTASVLGVGTMYSILVEGSDPVAIPHAVRFAKRLAKAGQGVAMDLQTDELWPKTSIRRAVKPEKDAIVDLVEVRWYHLMDEAPDDFPQRYLDLARQILPEAVPTRFGSFEPLQGNLARDVDSAFTAAFADEYGNSVFTKATLPVSSSFFNGVFGGNTDQDRGYRDGDVQTVSLSVHREILEDPTWRKAFERFVVAVATELRSFYTTVEVDPGWHWNGRSLWTTASKTHRYYQTTSSGRWQGLAPHPTWLSWFSPLYADLVRPHLQGTLVEYPDGLLHIFGDGPLDSHEIIERWPNVAQWLPAELTVVADPSDKDQFADLMPERLTQMLVAPPTKPKFIYEVYRPGE</sequence>
<keyword evidence="2" id="KW-1185">Reference proteome</keyword>
<dbReference type="EMBL" id="QHLZ01000009">
    <property type="protein sequence ID" value="PXA64602.1"/>
    <property type="molecule type" value="Genomic_DNA"/>
</dbReference>
<dbReference type="OrthoDB" id="3249195at2"/>
<dbReference type="Proteomes" id="UP000246303">
    <property type="component" value="Unassembled WGS sequence"/>
</dbReference>
<organism evidence="1 2">
    <name type="scientific">Arthrobacter psychrochitiniphilus</name>
    <dbReference type="NCBI Taxonomy" id="291045"/>
    <lineage>
        <taxon>Bacteria</taxon>
        <taxon>Bacillati</taxon>
        <taxon>Actinomycetota</taxon>
        <taxon>Actinomycetes</taxon>
        <taxon>Micrococcales</taxon>
        <taxon>Micrococcaceae</taxon>
        <taxon>Arthrobacter</taxon>
    </lineage>
</organism>